<dbReference type="OrthoDB" id="196633at2759"/>
<protein>
    <submittedName>
        <fullName evidence="2">Uncharacterized protein</fullName>
    </submittedName>
</protein>
<keyword evidence="1" id="KW-0812">Transmembrane</keyword>
<keyword evidence="1" id="KW-1133">Transmembrane helix</keyword>
<feature type="transmembrane region" description="Helical" evidence="1">
    <location>
        <begin position="12"/>
        <end position="29"/>
    </location>
</feature>
<evidence type="ECO:0000313" key="2">
    <source>
        <dbReference type="EMBL" id="KAJ8526835.1"/>
    </source>
</evidence>
<dbReference type="PANTHER" id="PTHR33833">
    <property type="entry name" value="NUCLEOLAR-LIKE PROTEIN-RELATED"/>
    <property type="match status" value="1"/>
</dbReference>
<keyword evidence="1" id="KW-0472">Membrane</keyword>
<dbReference type="Proteomes" id="UP001152561">
    <property type="component" value="Unassembled WGS sequence"/>
</dbReference>
<evidence type="ECO:0000256" key="1">
    <source>
        <dbReference type="SAM" id="Phobius"/>
    </source>
</evidence>
<dbReference type="PANTHER" id="PTHR33833:SF4">
    <property type="entry name" value="YCF49-LIKE PROTEIN"/>
    <property type="match status" value="1"/>
</dbReference>
<dbReference type="EMBL" id="JAJAGQ010000024">
    <property type="protein sequence ID" value="KAJ8526835.1"/>
    <property type="molecule type" value="Genomic_DNA"/>
</dbReference>
<feature type="transmembrane region" description="Helical" evidence="1">
    <location>
        <begin position="118"/>
        <end position="141"/>
    </location>
</feature>
<dbReference type="InterPro" id="IPR019634">
    <property type="entry name" value="Uncharacterised_Ycf49"/>
</dbReference>
<feature type="transmembrane region" description="Helical" evidence="1">
    <location>
        <begin position="94"/>
        <end position="112"/>
    </location>
</feature>
<keyword evidence="3" id="KW-1185">Reference proteome</keyword>
<accession>A0A9Q1QVU5</accession>
<sequence>MNPLMLSAYPPGLFMFPALFNGLLQWLWFGNMVRSLECFLEGTLLGHGKVEVSLSLHPVDAGITSVSKMKLGSFAVNFLNCSGGFSVLLKGCHILLVPLLGGAFCACTWHFFYNSESLEVLVALQAALTVLGNATIFLIYVKKHYMTNFVTYRT</sequence>
<comment type="caution">
    <text evidence="2">The sequence shown here is derived from an EMBL/GenBank/DDBJ whole genome shotgun (WGS) entry which is preliminary data.</text>
</comment>
<organism evidence="2 3">
    <name type="scientific">Anisodus acutangulus</name>
    <dbReference type="NCBI Taxonomy" id="402998"/>
    <lineage>
        <taxon>Eukaryota</taxon>
        <taxon>Viridiplantae</taxon>
        <taxon>Streptophyta</taxon>
        <taxon>Embryophyta</taxon>
        <taxon>Tracheophyta</taxon>
        <taxon>Spermatophyta</taxon>
        <taxon>Magnoliopsida</taxon>
        <taxon>eudicotyledons</taxon>
        <taxon>Gunneridae</taxon>
        <taxon>Pentapetalae</taxon>
        <taxon>asterids</taxon>
        <taxon>lamiids</taxon>
        <taxon>Solanales</taxon>
        <taxon>Solanaceae</taxon>
        <taxon>Solanoideae</taxon>
        <taxon>Hyoscyameae</taxon>
        <taxon>Anisodus</taxon>
    </lineage>
</organism>
<evidence type="ECO:0000313" key="3">
    <source>
        <dbReference type="Proteomes" id="UP001152561"/>
    </source>
</evidence>
<name>A0A9Q1QVU5_9SOLA</name>
<reference evidence="3" key="1">
    <citation type="journal article" date="2023" name="Proc. Natl. Acad. Sci. U.S.A.">
        <title>Genomic and structural basis for evolution of tropane alkaloid biosynthesis.</title>
        <authorList>
            <person name="Wanga Y.-J."/>
            <person name="Taina T."/>
            <person name="Yua J.-Y."/>
            <person name="Lia J."/>
            <person name="Xua B."/>
            <person name="Chenc J."/>
            <person name="D'Auriad J.C."/>
            <person name="Huanga J.-P."/>
            <person name="Huanga S.-X."/>
        </authorList>
    </citation>
    <scope>NUCLEOTIDE SEQUENCE [LARGE SCALE GENOMIC DNA]</scope>
    <source>
        <strain evidence="3">cv. KIB-2019</strain>
    </source>
</reference>
<dbReference type="Pfam" id="PF10693">
    <property type="entry name" value="DUF2499"/>
    <property type="match status" value="1"/>
</dbReference>
<proteinExistence type="predicted"/>
<dbReference type="AlphaFoldDB" id="A0A9Q1QVU5"/>
<gene>
    <name evidence="2" type="ORF">K7X08_029312</name>
</gene>